<dbReference type="SUPFAM" id="SSF53092">
    <property type="entry name" value="Creatinase/prolidase N-terminal domain"/>
    <property type="match status" value="1"/>
</dbReference>
<gene>
    <name evidence="3" type="ORF">BZM27_42905</name>
</gene>
<dbReference type="Pfam" id="PF01321">
    <property type="entry name" value="Creatinase_N"/>
    <property type="match status" value="1"/>
</dbReference>
<organism evidence="3 4">
    <name type="scientific">Paraburkholderia steynii</name>
    <dbReference type="NCBI Taxonomy" id="1245441"/>
    <lineage>
        <taxon>Bacteria</taxon>
        <taxon>Pseudomonadati</taxon>
        <taxon>Pseudomonadota</taxon>
        <taxon>Betaproteobacteria</taxon>
        <taxon>Burkholderiales</taxon>
        <taxon>Burkholderiaceae</taxon>
        <taxon>Paraburkholderia</taxon>
    </lineage>
</organism>
<dbReference type="CDD" id="cd01066">
    <property type="entry name" value="APP_MetAP"/>
    <property type="match status" value="1"/>
</dbReference>
<dbReference type="InterPro" id="IPR000587">
    <property type="entry name" value="Creatinase_N"/>
</dbReference>
<dbReference type="InterPro" id="IPR050659">
    <property type="entry name" value="Peptidase_M24B"/>
</dbReference>
<sequence length="398" mass="44640">MTPPQLEIPSAFRSPAPEVPLDELRQRLGNIRREMSEANLDSIVLTDKKNVDYFTDYQELSWDHKARPVFAVVTMQDIAIFGSLGEARTIEMRPRVFSAVYYNGYLDEAVASVSDWIRTRTTGKHSRIAVDYGQDMFGRGSLGLLEALGALDSTGTVTSATEAIWKVRLIKSRFEAELNRIAYEIVNTAWDQTIRHAYIGMPEYELYSLMQAQIYLNGAESAEPIAMLFSRGDFDYTRTAKHRKLEEGHYVWTDFRATYGGYPADRNRIARAGDPADWELSTYATVRSLTLDLASGIRPGMSCSDVYKRFEKMWSEADLGTVYSAVSRIGHGGGLDVTEPPSLSRADTTPIQPGMVLHVEPKLERDGAVFQFEEVIFVTESGVEFLCAQSPEALPVIR</sequence>
<reference evidence="3 4" key="1">
    <citation type="submission" date="2017-02" db="EMBL/GenBank/DDBJ databases">
        <title>Paraburkholderia sophoroidis sp. nov. and Paraburkholderia steynii sp. nov. rhizobial symbionts of the fynbos legume Hypocalyptus sophoroides.</title>
        <authorList>
            <person name="Steenkamp E.T."/>
            <person name="Beukes C.W."/>
            <person name="Van Zyl E."/>
            <person name="Avontuur J."/>
            <person name="Chan W.Y."/>
            <person name="Hassen A."/>
            <person name="Palmer M."/>
            <person name="Mthombeni L."/>
            <person name="Phalane F."/>
            <person name="Sereme K."/>
            <person name="Venter S.N."/>
        </authorList>
    </citation>
    <scope>NUCLEOTIDE SEQUENCE [LARGE SCALE GENOMIC DNA]</scope>
    <source>
        <strain evidence="3 4">HC1.1ba</strain>
    </source>
</reference>
<feature type="domain" description="Peptidase M24" evidence="1">
    <location>
        <begin position="179"/>
        <end position="380"/>
    </location>
</feature>
<protein>
    <submittedName>
        <fullName evidence="3">Peptidase M24</fullName>
    </submittedName>
</protein>
<proteinExistence type="predicted"/>
<dbReference type="Pfam" id="PF00557">
    <property type="entry name" value="Peptidase_M24"/>
    <property type="match status" value="1"/>
</dbReference>
<accession>A0A4R0X260</accession>
<evidence type="ECO:0000313" key="3">
    <source>
        <dbReference type="EMBL" id="TCG04153.1"/>
    </source>
</evidence>
<dbReference type="InterPro" id="IPR000994">
    <property type="entry name" value="Pept_M24"/>
</dbReference>
<dbReference type="AlphaFoldDB" id="A0A4R0X260"/>
<dbReference type="PANTHER" id="PTHR46112">
    <property type="entry name" value="AMINOPEPTIDASE"/>
    <property type="match status" value="1"/>
</dbReference>
<keyword evidence="4" id="KW-1185">Reference proteome</keyword>
<dbReference type="SUPFAM" id="SSF55920">
    <property type="entry name" value="Creatinase/aminopeptidase"/>
    <property type="match status" value="1"/>
</dbReference>
<dbReference type="InterPro" id="IPR036005">
    <property type="entry name" value="Creatinase/aminopeptidase-like"/>
</dbReference>
<dbReference type="InterPro" id="IPR029149">
    <property type="entry name" value="Creatin/AminoP/Spt16_N"/>
</dbReference>
<evidence type="ECO:0000259" key="1">
    <source>
        <dbReference type="Pfam" id="PF00557"/>
    </source>
</evidence>
<dbReference type="PANTHER" id="PTHR46112:SF2">
    <property type="entry name" value="XAA-PRO AMINOPEPTIDASE P-RELATED"/>
    <property type="match status" value="1"/>
</dbReference>
<feature type="domain" description="Creatinase N-terminal" evidence="2">
    <location>
        <begin position="27"/>
        <end position="170"/>
    </location>
</feature>
<dbReference type="Gene3D" id="3.40.350.10">
    <property type="entry name" value="Creatinase/prolidase N-terminal domain"/>
    <property type="match status" value="1"/>
</dbReference>
<comment type="caution">
    <text evidence="3">The sequence shown here is derived from an EMBL/GenBank/DDBJ whole genome shotgun (WGS) entry which is preliminary data.</text>
</comment>
<dbReference type="EMBL" id="MWML01000283">
    <property type="protein sequence ID" value="TCG04153.1"/>
    <property type="molecule type" value="Genomic_DNA"/>
</dbReference>
<dbReference type="Gene3D" id="3.90.230.10">
    <property type="entry name" value="Creatinase/methionine aminopeptidase superfamily"/>
    <property type="match status" value="1"/>
</dbReference>
<name>A0A4R0X260_9BURK</name>
<evidence type="ECO:0000259" key="2">
    <source>
        <dbReference type="Pfam" id="PF01321"/>
    </source>
</evidence>
<evidence type="ECO:0000313" key="4">
    <source>
        <dbReference type="Proteomes" id="UP000294200"/>
    </source>
</evidence>
<dbReference type="Proteomes" id="UP000294200">
    <property type="component" value="Unassembled WGS sequence"/>
</dbReference>